<name>A0A382AFM3_9ZZZZ</name>
<dbReference type="InterPro" id="IPR035937">
    <property type="entry name" value="FPG_N"/>
</dbReference>
<accession>A0A382AFM3</accession>
<dbReference type="EMBL" id="UINC01024999">
    <property type="protein sequence ID" value="SVA99777.1"/>
    <property type="molecule type" value="Genomic_DNA"/>
</dbReference>
<organism evidence="2">
    <name type="scientific">marine metagenome</name>
    <dbReference type="NCBI Taxonomy" id="408172"/>
    <lineage>
        <taxon>unclassified sequences</taxon>
        <taxon>metagenomes</taxon>
        <taxon>ecological metagenomes</taxon>
    </lineage>
</organism>
<sequence>MPELPEVETVVRYLQPHLTEKTISNLLHH</sequence>
<gene>
    <name evidence="2" type="ORF">METZ01_LOCUS152631</name>
</gene>
<protein>
    <recommendedName>
        <fullName evidence="1">Formamidopyrimidine-DNA glycosylase catalytic domain-containing protein</fullName>
    </recommendedName>
</protein>
<dbReference type="GO" id="GO:0006284">
    <property type="term" value="P:base-excision repair"/>
    <property type="evidence" value="ECO:0007669"/>
    <property type="project" value="InterPro"/>
</dbReference>
<dbReference type="Pfam" id="PF01149">
    <property type="entry name" value="Fapy_DNA_glyco"/>
    <property type="match status" value="1"/>
</dbReference>
<feature type="domain" description="Formamidopyrimidine-DNA glycosylase catalytic" evidence="1">
    <location>
        <begin position="2"/>
        <end position="29"/>
    </location>
</feature>
<dbReference type="InterPro" id="IPR012319">
    <property type="entry name" value="FPG_cat"/>
</dbReference>
<evidence type="ECO:0000259" key="1">
    <source>
        <dbReference type="PROSITE" id="PS51068"/>
    </source>
</evidence>
<dbReference type="GO" id="GO:0003906">
    <property type="term" value="F:DNA-(apurinic or apyrimidinic site) endonuclease activity"/>
    <property type="evidence" value="ECO:0007669"/>
    <property type="project" value="InterPro"/>
</dbReference>
<dbReference type="GO" id="GO:0019104">
    <property type="term" value="F:DNA N-glycosylase activity"/>
    <property type="evidence" value="ECO:0007669"/>
    <property type="project" value="InterPro"/>
</dbReference>
<reference evidence="2" key="1">
    <citation type="submission" date="2018-05" db="EMBL/GenBank/DDBJ databases">
        <authorList>
            <person name="Lanie J.A."/>
            <person name="Ng W.-L."/>
            <person name="Kazmierczak K.M."/>
            <person name="Andrzejewski T.M."/>
            <person name="Davidsen T.M."/>
            <person name="Wayne K.J."/>
            <person name="Tettelin H."/>
            <person name="Glass J.I."/>
            <person name="Rusch D."/>
            <person name="Podicherti R."/>
            <person name="Tsui H.-C.T."/>
            <person name="Winkler M.E."/>
        </authorList>
    </citation>
    <scope>NUCLEOTIDE SEQUENCE</scope>
</reference>
<evidence type="ECO:0000313" key="2">
    <source>
        <dbReference type="EMBL" id="SVA99777.1"/>
    </source>
</evidence>
<feature type="non-terminal residue" evidence="2">
    <location>
        <position position="29"/>
    </location>
</feature>
<dbReference type="SUPFAM" id="SSF81624">
    <property type="entry name" value="N-terminal domain of MutM-like DNA repair proteins"/>
    <property type="match status" value="1"/>
</dbReference>
<dbReference type="AlphaFoldDB" id="A0A382AFM3"/>
<dbReference type="GO" id="GO:0008270">
    <property type="term" value="F:zinc ion binding"/>
    <property type="evidence" value="ECO:0007669"/>
    <property type="project" value="InterPro"/>
</dbReference>
<dbReference type="Gene3D" id="3.20.190.10">
    <property type="entry name" value="MutM-like, N-terminal"/>
    <property type="match status" value="1"/>
</dbReference>
<proteinExistence type="predicted"/>
<dbReference type="PROSITE" id="PS51068">
    <property type="entry name" value="FPG_CAT"/>
    <property type="match status" value="1"/>
</dbReference>